<dbReference type="Gene3D" id="2.60.120.280">
    <property type="entry name" value="Regulatory protein AraC"/>
    <property type="match status" value="1"/>
</dbReference>
<dbReference type="GO" id="GO:0043565">
    <property type="term" value="F:sequence-specific DNA binding"/>
    <property type="evidence" value="ECO:0007669"/>
    <property type="project" value="InterPro"/>
</dbReference>
<dbReference type="SUPFAM" id="SSF46689">
    <property type="entry name" value="Homeodomain-like"/>
    <property type="match status" value="1"/>
</dbReference>
<evidence type="ECO:0000256" key="2">
    <source>
        <dbReference type="ARBA" id="ARBA00023125"/>
    </source>
</evidence>
<dbReference type="InterPro" id="IPR003313">
    <property type="entry name" value="AraC-bd"/>
</dbReference>
<dbReference type="RefSeq" id="WP_184818269.1">
    <property type="nucleotide sequence ID" value="NZ_JACHMM010000001.1"/>
</dbReference>
<dbReference type="InterPro" id="IPR037923">
    <property type="entry name" value="HTH-like"/>
</dbReference>
<evidence type="ECO:0000256" key="1">
    <source>
        <dbReference type="ARBA" id="ARBA00023015"/>
    </source>
</evidence>
<feature type="domain" description="HTH araC/xylS-type" evidence="5">
    <location>
        <begin position="170"/>
        <end position="268"/>
    </location>
</feature>
<keyword evidence="2 6" id="KW-0238">DNA-binding</keyword>
<reference evidence="6 7" key="1">
    <citation type="submission" date="2020-08" db="EMBL/GenBank/DDBJ databases">
        <title>Sequencing the genomes of 1000 actinobacteria strains.</title>
        <authorList>
            <person name="Klenk H.-P."/>
        </authorList>
    </citation>
    <scope>NUCLEOTIDE SEQUENCE [LARGE SCALE GENOMIC DNA]</scope>
    <source>
        <strain evidence="6 7">DSM 102122</strain>
    </source>
</reference>
<dbReference type="InterPro" id="IPR018062">
    <property type="entry name" value="HTH_AraC-typ_CS"/>
</dbReference>
<dbReference type="GO" id="GO:0003700">
    <property type="term" value="F:DNA-binding transcription factor activity"/>
    <property type="evidence" value="ECO:0007669"/>
    <property type="project" value="InterPro"/>
</dbReference>
<evidence type="ECO:0000313" key="7">
    <source>
        <dbReference type="Proteomes" id="UP000542813"/>
    </source>
</evidence>
<dbReference type="EMBL" id="JACHMM010000001">
    <property type="protein sequence ID" value="MBB5785489.1"/>
    <property type="molecule type" value="Genomic_DNA"/>
</dbReference>
<dbReference type="PROSITE" id="PS00041">
    <property type="entry name" value="HTH_ARAC_FAMILY_1"/>
    <property type="match status" value="1"/>
</dbReference>
<keyword evidence="4" id="KW-0804">Transcription</keyword>
<dbReference type="Pfam" id="PF02311">
    <property type="entry name" value="AraC_binding"/>
    <property type="match status" value="1"/>
</dbReference>
<dbReference type="InterPro" id="IPR009057">
    <property type="entry name" value="Homeodomain-like_sf"/>
</dbReference>
<name>A0A7W9LJ06_9ACTN</name>
<dbReference type="Gene3D" id="1.10.10.60">
    <property type="entry name" value="Homeodomain-like"/>
    <property type="match status" value="1"/>
</dbReference>
<dbReference type="PANTHER" id="PTHR46796">
    <property type="entry name" value="HTH-TYPE TRANSCRIPTIONAL ACTIVATOR RHAS-RELATED"/>
    <property type="match status" value="1"/>
</dbReference>
<protein>
    <submittedName>
        <fullName evidence="6">AraC-like DNA-binding protein</fullName>
    </submittedName>
</protein>
<dbReference type="Proteomes" id="UP000542813">
    <property type="component" value="Unassembled WGS sequence"/>
</dbReference>
<keyword evidence="3" id="KW-0010">Activator</keyword>
<evidence type="ECO:0000256" key="4">
    <source>
        <dbReference type="ARBA" id="ARBA00023163"/>
    </source>
</evidence>
<dbReference type="SUPFAM" id="SSF51215">
    <property type="entry name" value="Regulatory protein AraC"/>
    <property type="match status" value="1"/>
</dbReference>
<organism evidence="6 7">
    <name type="scientific">Jiangella mangrovi</name>
    <dbReference type="NCBI Taxonomy" id="1524084"/>
    <lineage>
        <taxon>Bacteria</taxon>
        <taxon>Bacillati</taxon>
        <taxon>Actinomycetota</taxon>
        <taxon>Actinomycetes</taxon>
        <taxon>Jiangellales</taxon>
        <taxon>Jiangellaceae</taxon>
        <taxon>Jiangella</taxon>
    </lineage>
</organism>
<dbReference type="Pfam" id="PF12833">
    <property type="entry name" value="HTH_18"/>
    <property type="match status" value="1"/>
</dbReference>
<keyword evidence="7" id="KW-1185">Reference proteome</keyword>
<accession>A0A7W9LJ06</accession>
<dbReference type="AlphaFoldDB" id="A0A7W9LJ06"/>
<comment type="caution">
    <text evidence="6">The sequence shown here is derived from an EMBL/GenBank/DDBJ whole genome shotgun (WGS) entry which is preliminary data.</text>
</comment>
<dbReference type="InterPro" id="IPR050204">
    <property type="entry name" value="AraC_XylS_family_regulators"/>
</dbReference>
<proteinExistence type="predicted"/>
<dbReference type="PROSITE" id="PS01124">
    <property type="entry name" value="HTH_ARAC_FAMILY_2"/>
    <property type="match status" value="1"/>
</dbReference>
<dbReference type="InterPro" id="IPR020449">
    <property type="entry name" value="Tscrpt_reg_AraC-type_HTH"/>
</dbReference>
<evidence type="ECO:0000313" key="6">
    <source>
        <dbReference type="EMBL" id="MBB5785489.1"/>
    </source>
</evidence>
<gene>
    <name evidence="6" type="ORF">HD601_000064</name>
</gene>
<dbReference type="SMART" id="SM00342">
    <property type="entry name" value="HTH_ARAC"/>
    <property type="match status" value="1"/>
</dbReference>
<dbReference type="InterPro" id="IPR018060">
    <property type="entry name" value="HTH_AraC"/>
</dbReference>
<evidence type="ECO:0000256" key="3">
    <source>
        <dbReference type="ARBA" id="ARBA00023159"/>
    </source>
</evidence>
<evidence type="ECO:0000259" key="5">
    <source>
        <dbReference type="PROSITE" id="PS01124"/>
    </source>
</evidence>
<keyword evidence="1" id="KW-0805">Transcription regulation</keyword>
<dbReference type="PRINTS" id="PR00032">
    <property type="entry name" value="HTHARAC"/>
</dbReference>
<sequence>MNGVASWTRYLTPDSRHRRLGLVCLGVGTTAGRVATLPARTLDCYAVVFLSRGTGRLRWGERELELVAPTLFWLLPGVEHGYGPDAGGWNEWWALFDGPAARAYQDLGYVPRDEPVSTVADTAALDVAFGALARACRPDDPSTDVLAAAALHQLILATRRAAVPDPVLDAPVLAVLLRDACLPVTVAAHARTLGMTETALRETTRRAAGCSPKEFVLRARLTRAKELLATTDLPVVAVAARTGYDDPGYFTRIFTRRVGMPPSRFRDQERRGPL</sequence>